<gene>
    <name evidence="2" type="ORF">TorRG33x02_234480</name>
</gene>
<dbReference type="InParanoid" id="A0A2P5E4G5"/>
<dbReference type="AlphaFoldDB" id="A0A2P5E4G5"/>
<dbReference type="OrthoDB" id="3592703at2759"/>
<reference evidence="3" key="1">
    <citation type="submission" date="2016-06" db="EMBL/GenBank/DDBJ databases">
        <title>Parallel loss of symbiosis genes in relatives of nitrogen-fixing non-legume Parasponia.</title>
        <authorList>
            <person name="Van Velzen R."/>
            <person name="Holmer R."/>
            <person name="Bu F."/>
            <person name="Rutten L."/>
            <person name="Van Zeijl A."/>
            <person name="Liu W."/>
            <person name="Santuari L."/>
            <person name="Cao Q."/>
            <person name="Sharma T."/>
            <person name="Shen D."/>
            <person name="Roswanjaya Y."/>
            <person name="Wardhani T."/>
            <person name="Kalhor M.S."/>
            <person name="Jansen J."/>
            <person name="Van den Hoogen J."/>
            <person name="Gungor B."/>
            <person name="Hartog M."/>
            <person name="Hontelez J."/>
            <person name="Verver J."/>
            <person name="Yang W.-C."/>
            <person name="Schijlen E."/>
            <person name="Repin R."/>
            <person name="Schilthuizen M."/>
            <person name="Schranz E."/>
            <person name="Heidstra R."/>
            <person name="Miyata K."/>
            <person name="Fedorova E."/>
            <person name="Kohlen W."/>
            <person name="Bisseling T."/>
            <person name="Smit S."/>
            <person name="Geurts R."/>
        </authorList>
    </citation>
    <scope>NUCLEOTIDE SEQUENCE [LARGE SCALE GENOMIC DNA]</scope>
    <source>
        <strain evidence="3">cv. RG33-2</strain>
    </source>
</reference>
<dbReference type="PANTHER" id="PTHR43437">
    <property type="entry name" value="HYDROXYACYL-THIOESTER DEHYDRATASE TYPE 2, MITOCHONDRIAL-RELATED"/>
    <property type="match status" value="1"/>
</dbReference>
<dbReference type="Proteomes" id="UP000237000">
    <property type="component" value="Unassembled WGS sequence"/>
</dbReference>
<dbReference type="GO" id="GO:0006633">
    <property type="term" value="P:fatty acid biosynthetic process"/>
    <property type="evidence" value="ECO:0007669"/>
    <property type="project" value="TreeGrafter"/>
</dbReference>
<comment type="caution">
    <text evidence="2">The sequence shown here is derived from an EMBL/GenBank/DDBJ whole genome shotgun (WGS) entry which is preliminary data.</text>
</comment>
<organism evidence="2 3">
    <name type="scientific">Trema orientale</name>
    <name type="common">Charcoal tree</name>
    <name type="synonym">Celtis orientalis</name>
    <dbReference type="NCBI Taxonomy" id="63057"/>
    <lineage>
        <taxon>Eukaryota</taxon>
        <taxon>Viridiplantae</taxon>
        <taxon>Streptophyta</taxon>
        <taxon>Embryophyta</taxon>
        <taxon>Tracheophyta</taxon>
        <taxon>Spermatophyta</taxon>
        <taxon>Magnoliopsida</taxon>
        <taxon>eudicotyledons</taxon>
        <taxon>Gunneridae</taxon>
        <taxon>Pentapetalae</taxon>
        <taxon>rosids</taxon>
        <taxon>fabids</taxon>
        <taxon>Rosales</taxon>
        <taxon>Cannabaceae</taxon>
        <taxon>Trema</taxon>
    </lineage>
</organism>
<accession>A0A2P5E4G5</accession>
<dbReference type="InterPro" id="IPR050965">
    <property type="entry name" value="UPF0336/Enoyl-CoA_hydratase"/>
</dbReference>
<dbReference type="PANTHER" id="PTHR43437:SF3">
    <property type="entry name" value="HYDROXYACYL-THIOESTER DEHYDRATASE TYPE 2, MITOCHONDRIAL"/>
    <property type="match status" value="1"/>
</dbReference>
<dbReference type="FunCoup" id="A0A2P5E4G5">
    <property type="interactions" value="158"/>
</dbReference>
<dbReference type="Gene3D" id="3.10.129.10">
    <property type="entry name" value="Hotdog Thioesterase"/>
    <property type="match status" value="1"/>
</dbReference>
<keyword evidence="3" id="KW-1185">Reference proteome</keyword>
<dbReference type="Pfam" id="PF01575">
    <property type="entry name" value="MaoC_dehydratas"/>
    <property type="match status" value="1"/>
</dbReference>
<dbReference type="STRING" id="63057.A0A2P5E4G5"/>
<evidence type="ECO:0000313" key="2">
    <source>
        <dbReference type="EMBL" id="PON80444.1"/>
    </source>
</evidence>
<dbReference type="InterPro" id="IPR002539">
    <property type="entry name" value="MaoC-like_dom"/>
</dbReference>
<sequence length="164" mass="18250">MIVRTLLLSHIPSWRCFSSSAPNLLKIGDSLKQTRAFSNEDVMEYAKVTYDYNPVHFDSDSARNAGFEGRLLHGMLVASLFPQILSSNFPGAIHVSQSLHFKLPVYIGEEIVGELEAFSLRRTNNRYLAKFRARCFKNGDLLALDGETVAILPSLALAQVHPLG</sequence>
<protein>
    <submittedName>
        <fullName evidence="2">MaoC-like domain containing protein</fullName>
    </submittedName>
</protein>
<dbReference type="SUPFAM" id="SSF54637">
    <property type="entry name" value="Thioesterase/thiol ester dehydrase-isomerase"/>
    <property type="match status" value="1"/>
</dbReference>
<dbReference type="GO" id="GO:0005739">
    <property type="term" value="C:mitochondrion"/>
    <property type="evidence" value="ECO:0007669"/>
    <property type="project" value="TreeGrafter"/>
</dbReference>
<dbReference type="EMBL" id="JXTC01000231">
    <property type="protein sequence ID" value="PON80444.1"/>
    <property type="molecule type" value="Genomic_DNA"/>
</dbReference>
<feature type="domain" description="MaoC-like" evidence="1">
    <location>
        <begin position="31"/>
        <end position="122"/>
    </location>
</feature>
<evidence type="ECO:0000313" key="3">
    <source>
        <dbReference type="Proteomes" id="UP000237000"/>
    </source>
</evidence>
<evidence type="ECO:0000259" key="1">
    <source>
        <dbReference type="Pfam" id="PF01575"/>
    </source>
</evidence>
<dbReference type="InterPro" id="IPR029069">
    <property type="entry name" value="HotDog_dom_sf"/>
</dbReference>
<dbReference type="CDD" id="cd03449">
    <property type="entry name" value="R_hydratase"/>
    <property type="match status" value="1"/>
</dbReference>
<name>A0A2P5E4G5_TREOI</name>
<dbReference type="GO" id="GO:0019171">
    <property type="term" value="F:(3R)-hydroxyacyl-[acyl-carrier-protein] dehydratase activity"/>
    <property type="evidence" value="ECO:0007669"/>
    <property type="project" value="TreeGrafter"/>
</dbReference>
<proteinExistence type="predicted"/>